<dbReference type="InterPro" id="IPR050325">
    <property type="entry name" value="Prot/Nucl_acid_deglycase"/>
</dbReference>
<sequence length="225" mass="23470">MGKILMVFTSVSKYPDGSPTGWYLPEAAHPYEKFIAAGHAVDLVSISGTTTCDPSSIEATKEDASCVKFLAEVKTEVLPALATVDVLTYDCIFFVGGFGTMWDFPQSPAVQAAILKLWTAGKIVAAVCHGPCALMNVVVDGEPLVKGKEVTAFTNAEENVMNKYDAVSKPTGPGSCEDVLGGLGATFKDGGVFKPMVCVAGNLYTGQNPPSAGPLADEINKALAA</sequence>
<proteinExistence type="inferred from homology"/>
<keyword evidence="6" id="KW-1185">Reference proteome</keyword>
<evidence type="ECO:0000256" key="2">
    <source>
        <dbReference type="ARBA" id="ARBA00023239"/>
    </source>
</evidence>
<evidence type="ECO:0000313" key="5">
    <source>
        <dbReference type="EMBL" id="KAJ8612704.1"/>
    </source>
</evidence>
<keyword evidence="1" id="KW-0346">Stress response</keyword>
<dbReference type="GO" id="GO:0019172">
    <property type="term" value="F:glyoxalase III activity"/>
    <property type="evidence" value="ECO:0007669"/>
    <property type="project" value="TreeGrafter"/>
</dbReference>
<organism evidence="5 6">
    <name type="scientific">Chrysophaeum taylorii</name>
    <dbReference type="NCBI Taxonomy" id="2483200"/>
    <lineage>
        <taxon>Eukaryota</taxon>
        <taxon>Sar</taxon>
        <taxon>Stramenopiles</taxon>
        <taxon>Ochrophyta</taxon>
        <taxon>Pelagophyceae</taxon>
        <taxon>Pelagomonadales</taxon>
        <taxon>Pelagomonadaceae</taxon>
        <taxon>Chrysophaeum</taxon>
    </lineage>
</organism>
<gene>
    <name evidence="5" type="ORF">CTAYLR_008961</name>
</gene>
<dbReference type="InterPro" id="IPR002818">
    <property type="entry name" value="DJ-1/PfpI"/>
</dbReference>
<comment type="caution">
    <text evidence="5">The sequence shown here is derived from an EMBL/GenBank/DDBJ whole genome shotgun (WGS) entry which is preliminary data.</text>
</comment>
<dbReference type="GO" id="GO:0019243">
    <property type="term" value="P:methylglyoxal catabolic process to D-lactate via S-lactoyl-glutathione"/>
    <property type="evidence" value="ECO:0007669"/>
    <property type="project" value="TreeGrafter"/>
</dbReference>
<keyword evidence="2" id="KW-0456">Lyase</keyword>
<dbReference type="PANTHER" id="PTHR48094:SF11">
    <property type="entry name" value="GLUTATHIONE-INDEPENDENT GLYOXALASE HSP31-RELATED"/>
    <property type="match status" value="1"/>
</dbReference>
<dbReference type="PANTHER" id="PTHR48094">
    <property type="entry name" value="PROTEIN/NUCLEIC ACID DEGLYCASE DJ-1-RELATED"/>
    <property type="match status" value="1"/>
</dbReference>
<dbReference type="AlphaFoldDB" id="A0AAD7UN75"/>
<reference evidence="5" key="1">
    <citation type="submission" date="2023-01" db="EMBL/GenBank/DDBJ databases">
        <title>Metagenome sequencing of chrysophaentin producing Chrysophaeum taylorii.</title>
        <authorList>
            <person name="Davison J."/>
            <person name="Bewley C."/>
        </authorList>
    </citation>
    <scope>NUCLEOTIDE SEQUENCE</scope>
    <source>
        <strain evidence="5">NIES-1699</strain>
    </source>
</reference>
<comment type="similarity">
    <text evidence="3">Belongs to the peptidase C56 family. HSP31-like subfamily.</text>
</comment>
<dbReference type="GO" id="GO:0005737">
    <property type="term" value="C:cytoplasm"/>
    <property type="evidence" value="ECO:0007669"/>
    <property type="project" value="TreeGrafter"/>
</dbReference>
<dbReference type="Pfam" id="PF01965">
    <property type="entry name" value="DJ-1_PfpI"/>
    <property type="match status" value="1"/>
</dbReference>
<evidence type="ECO:0000256" key="1">
    <source>
        <dbReference type="ARBA" id="ARBA00023016"/>
    </source>
</evidence>
<name>A0AAD7UN75_9STRA</name>
<evidence type="ECO:0000256" key="3">
    <source>
        <dbReference type="ARBA" id="ARBA00038493"/>
    </source>
</evidence>
<dbReference type="CDD" id="cd03141">
    <property type="entry name" value="GATase1_Hsp31_like"/>
    <property type="match status" value="1"/>
</dbReference>
<dbReference type="InterPro" id="IPR029062">
    <property type="entry name" value="Class_I_gatase-like"/>
</dbReference>
<evidence type="ECO:0000313" key="6">
    <source>
        <dbReference type="Proteomes" id="UP001230188"/>
    </source>
</evidence>
<protein>
    <recommendedName>
        <fullName evidence="4">DJ-1/PfpI domain-containing protein</fullName>
    </recommendedName>
</protein>
<dbReference type="Proteomes" id="UP001230188">
    <property type="component" value="Unassembled WGS sequence"/>
</dbReference>
<dbReference type="SUPFAM" id="SSF52317">
    <property type="entry name" value="Class I glutamine amidotransferase-like"/>
    <property type="match status" value="1"/>
</dbReference>
<dbReference type="Gene3D" id="3.40.50.880">
    <property type="match status" value="1"/>
</dbReference>
<accession>A0AAD7UN75</accession>
<evidence type="ECO:0000259" key="4">
    <source>
        <dbReference type="Pfam" id="PF01965"/>
    </source>
</evidence>
<feature type="domain" description="DJ-1/PfpI" evidence="4">
    <location>
        <begin position="26"/>
        <end position="219"/>
    </location>
</feature>
<dbReference type="EMBL" id="JAQMWT010000043">
    <property type="protein sequence ID" value="KAJ8612704.1"/>
    <property type="molecule type" value="Genomic_DNA"/>
</dbReference>